<evidence type="ECO:0000259" key="5">
    <source>
        <dbReference type="Pfam" id="PF00891"/>
    </source>
</evidence>
<dbReference type="PROSITE" id="PS51683">
    <property type="entry name" value="SAM_OMT_II"/>
    <property type="match status" value="1"/>
</dbReference>
<dbReference type="Gene3D" id="1.10.287.1350">
    <property type="match status" value="1"/>
</dbReference>
<dbReference type="STRING" id="587909.SAMN05421810_11322"/>
<dbReference type="GO" id="GO:0032259">
    <property type="term" value="P:methylation"/>
    <property type="evidence" value="ECO:0007669"/>
    <property type="project" value="UniProtKB-KW"/>
</dbReference>
<dbReference type="Pfam" id="PF08100">
    <property type="entry name" value="Dimerisation"/>
    <property type="match status" value="1"/>
</dbReference>
<name>A0A1I6AK34_9PSEU</name>
<dbReference type="PIRSF" id="PIRSF005739">
    <property type="entry name" value="O-mtase"/>
    <property type="match status" value="1"/>
</dbReference>
<reference evidence="8" key="1">
    <citation type="submission" date="2016-10" db="EMBL/GenBank/DDBJ databases">
        <authorList>
            <person name="Varghese N."/>
            <person name="Submissions S."/>
        </authorList>
    </citation>
    <scope>NUCLEOTIDE SEQUENCE [LARGE SCALE GENOMIC DNA]</scope>
    <source>
        <strain evidence="8">CGMCC 4.5579</strain>
    </source>
</reference>
<evidence type="ECO:0000256" key="3">
    <source>
        <dbReference type="ARBA" id="ARBA00022691"/>
    </source>
</evidence>
<dbReference type="GO" id="GO:0046983">
    <property type="term" value="F:protein dimerization activity"/>
    <property type="evidence" value="ECO:0007669"/>
    <property type="project" value="InterPro"/>
</dbReference>
<dbReference type="InterPro" id="IPR016461">
    <property type="entry name" value="COMT-like"/>
</dbReference>
<dbReference type="InterPro" id="IPR036388">
    <property type="entry name" value="WH-like_DNA-bd_sf"/>
</dbReference>
<organism evidence="7 8">
    <name type="scientific">Amycolatopsis arida</name>
    <dbReference type="NCBI Taxonomy" id="587909"/>
    <lineage>
        <taxon>Bacteria</taxon>
        <taxon>Bacillati</taxon>
        <taxon>Actinomycetota</taxon>
        <taxon>Actinomycetes</taxon>
        <taxon>Pseudonocardiales</taxon>
        <taxon>Pseudonocardiaceae</taxon>
        <taxon>Amycolatopsis</taxon>
    </lineage>
</organism>
<dbReference type="Proteomes" id="UP000198727">
    <property type="component" value="Unassembled WGS sequence"/>
</dbReference>
<evidence type="ECO:0000256" key="2">
    <source>
        <dbReference type="ARBA" id="ARBA00022679"/>
    </source>
</evidence>
<keyword evidence="1 7" id="KW-0489">Methyltransferase</keyword>
<evidence type="ECO:0000313" key="7">
    <source>
        <dbReference type="EMBL" id="SFQ69048.1"/>
    </source>
</evidence>
<dbReference type="AlphaFoldDB" id="A0A1I6AK34"/>
<dbReference type="InterPro" id="IPR001077">
    <property type="entry name" value="COMT_C"/>
</dbReference>
<accession>A0A1I6AK34</accession>
<dbReference type="PANTHER" id="PTHR43712">
    <property type="entry name" value="PUTATIVE (AFU_ORTHOLOGUE AFUA_4G14580)-RELATED"/>
    <property type="match status" value="1"/>
</dbReference>
<evidence type="ECO:0000259" key="6">
    <source>
        <dbReference type="Pfam" id="PF08100"/>
    </source>
</evidence>
<proteinExistence type="predicted"/>
<dbReference type="CDD" id="cd02440">
    <property type="entry name" value="AdoMet_MTases"/>
    <property type="match status" value="1"/>
</dbReference>
<evidence type="ECO:0000313" key="8">
    <source>
        <dbReference type="Proteomes" id="UP000198727"/>
    </source>
</evidence>
<feature type="active site" description="Proton acceptor" evidence="4">
    <location>
        <position position="249"/>
    </location>
</feature>
<dbReference type="Gene3D" id="3.40.50.150">
    <property type="entry name" value="Vaccinia Virus protein VP39"/>
    <property type="match status" value="1"/>
</dbReference>
<dbReference type="EMBL" id="FOWW01000013">
    <property type="protein sequence ID" value="SFQ69048.1"/>
    <property type="molecule type" value="Genomic_DNA"/>
</dbReference>
<sequence length="339" mass="35263">MTAESVAGSAGVALLGQLHDGFVRARALQLAAELDVADLLGDGDRTADDLAAATATHPGALYRLLRLLAGCGVLTEVAPRRFALTTEGGPLRGDHPHSVKATLLSARLFLPVYADALHSLRTGEPAFPRTYGAPLFEYLQEHPDQATLFHAAMADASRLETAALLDAVDLGGARHVVDVGGGSGTLLGAVLRRHPGVTGVVLDRPHLAEAARTHAAAEGVADRLTFTGGDFFREVPGGGDVYLLKSIVHDWPDDAAVDILRICRAAMPPGGRLLLVERVLPAGDGDHPGKAMDFTLLVVLGGRERTEAEYAALLSAAGLRCTGVTPTACPLSVVEAVPA</sequence>
<dbReference type="PANTHER" id="PTHR43712:SF2">
    <property type="entry name" value="O-METHYLTRANSFERASE CICE"/>
    <property type="match status" value="1"/>
</dbReference>
<feature type="domain" description="O-methyltransferase dimerisation" evidence="6">
    <location>
        <begin position="18"/>
        <end position="85"/>
    </location>
</feature>
<dbReference type="RefSeq" id="WP_243859855.1">
    <property type="nucleotide sequence ID" value="NZ_FOWW01000013.1"/>
</dbReference>
<protein>
    <submittedName>
        <fullName evidence="7">O-methyltransferase</fullName>
    </submittedName>
</protein>
<keyword evidence="3" id="KW-0949">S-adenosyl-L-methionine</keyword>
<dbReference type="InterPro" id="IPR029063">
    <property type="entry name" value="SAM-dependent_MTases_sf"/>
</dbReference>
<evidence type="ECO:0000256" key="4">
    <source>
        <dbReference type="PIRSR" id="PIRSR005739-1"/>
    </source>
</evidence>
<gene>
    <name evidence="7" type="ORF">SAMN05421810_11322</name>
</gene>
<keyword evidence="2 7" id="KW-0808">Transferase</keyword>
<dbReference type="SUPFAM" id="SSF53335">
    <property type="entry name" value="S-adenosyl-L-methionine-dependent methyltransferases"/>
    <property type="match status" value="1"/>
</dbReference>
<evidence type="ECO:0000256" key="1">
    <source>
        <dbReference type="ARBA" id="ARBA00022603"/>
    </source>
</evidence>
<dbReference type="GO" id="GO:0008171">
    <property type="term" value="F:O-methyltransferase activity"/>
    <property type="evidence" value="ECO:0007669"/>
    <property type="project" value="InterPro"/>
</dbReference>
<dbReference type="InterPro" id="IPR036390">
    <property type="entry name" value="WH_DNA-bd_sf"/>
</dbReference>
<dbReference type="SUPFAM" id="SSF46785">
    <property type="entry name" value="Winged helix' DNA-binding domain"/>
    <property type="match status" value="1"/>
</dbReference>
<dbReference type="Pfam" id="PF00891">
    <property type="entry name" value="Methyltransf_2"/>
    <property type="match status" value="1"/>
</dbReference>
<dbReference type="Gene3D" id="1.10.10.10">
    <property type="entry name" value="Winged helix-like DNA-binding domain superfamily/Winged helix DNA-binding domain"/>
    <property type="match status" value="1"/>
</dbReference>
<dbReference type="InterPro" id="IPR012967">
    <property type="entry name" value="COMT_dimerisation"/>
</dbReference>
<keyword evidence="8" id="KW-1185">Reference proteome</keyword>
<feature type="domain" description="O-methyltransferase C-terminal" evidence="5">
    <location>
        <begin position="120"/>
        <end position="319"/>
    </location>
</feature>